<name>E9JBQ8_SOLIN</name>
<dbReference type="EMBL" id="GL771416">
    <property type="protein sequence ID" value="EFZ09749.1"/>
    <property type="molecule type" value="Genomic_DNA"/>
</dbReference>
<evidence type="ECO:0000313" key="1">
    <source>
        <dbReference type="EMBL" id="EFZ09749.1"/>
    </source>
</evidence>
<accession>E9JBQ8</accession>
<reference evidence="1" key="1">
    <citation type="journal article" date="2011" name="Proc. Natl. Acad. Sci. U.S.A.">
        <title>The genome of the fire ant Solenopsis invicta.</title>
        <authorList>
            <person name="Wurm Y."/>
            <person name="Wang J."/>
            <person name="Riba-Grognuz O."/>
            <person name="Corona M."/>
            <person name="Nygaard S."/>
            <person name="Hunt B.G."/>
            <person name="Ingram K.K."/>
            <person name="Falquet L."/>
            <person name="Nipitwattanaphon M."/>
            <person name="Gotzek D."/>
            <person name="Dijkstra M.B."/>
            <person name="Oettler J."/>
            <person name="Comtesse F."/>
            <person name="Shih C.J."/>
            <person name="Wu W.J."/>
            <person name="Yang C.C."/>
            <person name="Thomas J."/>
            <person name="Beaudoing E."/>
            <person name="Pradervand S."/>
            <person name="Flegel V."/>
            <person name="Cook E.D."/>
            <person name="Fabbretti R."/>
            <person name="Stockinger H."/>
            <person name="Long L."/>
            <person name="Farmerie W.G."/>
            <person name="Oakey J."/>
            <person name="Boomsma J.J."/>
            <person name="Pamilo P."/>
            <person name="Yi S.V."/>
            <person name="Heinze J."/>
            <person name="Goodisman M.A."/>
            <person name="Farinelli L."/>
            <person name="Harshman K."/>
            <person name="Hulo N."/>
            <person name="Cerutti L."/>
            <person name="Xenarios I."/>
            <person name="Shoemaker D."/>
            <person name="Keller L."/>
        </authorList>
    </citation>
    <scope>NUCLEOTIDE SEQUENCE [LARGE SCALE GENOMIC DNA]</scope>
</reference>
<protein>
    <submittedName>
        <fullName evidence="1">Uncharacterized protein</fullName>
    </submittedName>
</protein>
<feature type="non-terminal residue" evidence="1">
    <location>
        <position position="137"/>
    </location>
</feature>
<dbReference type="AlphaFoldDB" id="E9JBQ8"/>
<feature type="non-terminal residue" evidence="1">
    <location>
        <position position="1"/>
    </location>
</feature>
<dbReference type="HOGENOM" id="CLU_1870336_0_0_1"/>
<sequence>SLIEDVSVNSLHLRYPTGEKVPIISKKEVKIVLGDHSLEFPKEFFIQFFVLQNLREYKKTFVLELVEVQFQAFLRIFFLGVLRIWMILKRNFLQNFFRNFRTFSQRKSLLEIVKLNILFKQKIVLLLSKFLVEFLYK</sequence>
<gene>
    <name evidence="1" type="ORF">SINV_11977</name>
</gene>
<proteinExistence type="predicted"/>
<organism>
    <name type="scientific">Solenopsis invicta</name>
    <name type="common">Red imported fire ant</name>
    <name type="synonym">Solenopsis wagneri</name>
    <dbReference type="NCBI Taxonomy" id="13686"/>
    <lineage>
        <taxon>Eukaryota</taxon>
        <taxon>Metazoa</taxon>
        <taxon>Ecdysozoa</taxon>
        <taxon>Arthropoda</taxon>
        <taxon>Hexapoda</taxon>
        <taxon>Insecta</taxon>
        <taxon>Pterygota</taxon>
        <taxon>Neoptera</taxon>
        <taxon>Endopterygota</taxon>
        <taxon>Hymenoptera</taxon>
        <taxon>Apocrita</taxon>
        <taxon>Aculeata</taxon>
        <taxon>Formicoidea</taxon>
        <taxon>Formicidae</taxon>
        <taxon>Myrmicinae</taxon>
        <taxon>Solenopsis</taxon>
    </lineage>
</organism>